<evidence type="ECO:0000313" key="2">
    <source>
        <dbReference type="EMBL" id="KAJ7033313.1"/>
    </source>
</evidence>
<evidence type="ECO:0000256" key="1">
    <source>
        <dbReference type="SAM" id="MobiDB-lite"/>
    </source>
</evidence>
<reference evidence="2" key="1">
    <citation type="submission" date="2023-03" db="EMBL/GenBank/DDBJ databases">
        <title>Massive genome expansion in bonnet fungi (Mycena s.s.) driven by repeated elements and novel gene families across ecological guilds.</title>
        <authorList>
            <consortium name="Lawrence Berkeley National Laboratory"/>
            <person name="Harder C.B."/>
            <person name="Miyauchi S."/>
            <person name="Viragh M."/>
            <person name="Kuo A."/>
            <person name="Thoen E."/>
            <person name="Andreopoulos B."/>
            <person name="Lu D."/>
            <person name="Skrede I."/>
            <person name="Drula E."/>
            <person name="Henrissat B."/>
            <person name="Morin E."/>
            <person name="Kohler A."/>
            <person name="Barry K."/>
            <person name="LaButti K."/>
            <person name="Morin E."/>
            <person name="Salamov A."/>
            <person name="Lipzen A."/>
            <person name="Mereny Z."/>
            <person name="Hegedus B."/>
            <person name="Baldrian P."/>
            <person name="Stursova M."/>
            <person name="Weitz H."/>
            <person name="Taylor A."/>
            <person name="Grigoriev I.V."/>
            <person name="Nagy L.G."/>
            <person name="Martin F."/>
            <person name="Kauserud H."/>
        </authorList>
    </citation>
    <scope>NUCLEOTIDE SEQUENCE</scope>
    <source>
        <strain evidence="2">CBHHK200</strain>
    </source>
</reference>
<sequence>MALSQVLRDLTAVLTAYQARAPLVDAETSTALSQTSRDLVSTLRAHQPWALPVNADHPSPLPLLGPPHSVAPLDLPMSPARHSTIQNPSPSRRHSLPHSTVADRIDPTPPYPVGDAKASCHDHKLSFHVDEDPRLTASPAFRRYQWRSEAFTKNTWRLAEVEKATTKFFETLVRLDTEGFPKDSLDWDHATFRAHLGLPNFYDIKIDDKKGYTTKAAGAFWTSLLRFQVLDLLLSLAYGVSSSRSPKEPPPNGTGPSNLLSALFKWPTYLETLRAEYPKEKDDYVELPRAKTSEGGPEALAPMITLTDMNSATLATKTSKNFQAMGSALMWILECDTTDPFEIPVTMNIGDTFDGLHTEGKEHLKKPTLNTILRPLSYAINSSPVAAMCNIDLSKAYGHVMAQYKTRGFVGRYRPPRLMHLENVVMTVVREVAIGKPVPEAMEQHWYPGISRLPPSHPHDCDIFKIGWSLPLLEKRDRGKVTAGVGAGGGWGAPTSKKREIDVDTGGEGDQVEPAQKKQKRSPVNNIRKRLFRRLELVLLGDEENTNVRRFNSTQGGEHERTQGAEERGVQGVQLCIELGGAGVDGGVVGCGHYMPKVPRADATGDGAALDCAGDGSAGEPGVPQVGRGRSPARRKWGEEHEGAEGEKRVERERSAGARAAGWSSAVRGRVLRMARPPALLYVVIRQARPIALRKVEHALHRGGRTPRGTAKNMVACSAESQSLMRAEVHKQERSDGLCSVYQKCRQIVR</sequence>
<feature type="region of interest" description="Disordered" evidence="1">
    <location>
        <begin position="79"/>
        <end position="108"/>
    </location>
</feature>
<dbReference type="Proteomes" id="UP001218188">
    <property type="component" value="Unassembled WGS sequence"/>
</dbReference>
<comment type="caution">
    <text evidence="2">The sequence shown here is derived from an EMBL/GenBank/DDBJ whole genome shotgun (WGS) entry which is preliminary data.</text>
</comment>
<evidence type="ECO:0000313" key="3">
    <source>
        <dbReference type="Proteomes" id="UP001218188"/>
    </source>
</evidence>
<protein>
    <submittedName>
        <fullName evidence="2">Uncharacterized protein</fullName>
    </submittedName>
</protein>
<proteinExistence type="predicted"/>
<feature type="compositionally biased region" description="Basic and acidic residues" evidence="1">
    <location>
        <begin position="636"/>
        <end position="656"/>
    </location>
</feature>
<accession>A0AAD6SSW3</accession>
<feature type="region of interest" description="Disordered" evidence="1">
    <location>
        <begin position="612"/>
        <end position="660"/>
    </location>
</feature>
<keyword evidence="3" id="KW-1185">Reference proteome</keyword>
<name>A0AAD6SSW3_9AGAR</name>
<dbReference type="EMBL" id="JARJCM010000066">
    <property type="protein sequence ID" value="KAJ7033313.1"/>
    <property type="molecule type" value="Genomic_DNA"/>
</dbReference>
<dbReference type="AlphaFoldDB" id="A0AAD6SSW3"/>
<gene>
    <name evidence="2" type="ORF">C8F04DRAFT_1184297</name>
</gene>
<feature type="region of interest" description="Disordered" evidence="1">
    <location>
        <begin position="484"/>
        <end position="525"/>
    </location>
</feature>
<organism evidence="2 3">
    <name type="scientific">Mycena alexandri</name>
    <dbReference type="NCBI Taxonomy" id="1745969"/>
    <lineage>
        <taxon>Eukaryota</taxon>
        <taxon>Fungi</taxon>
        <taxon>Dikarya</taxon>
        <taxon>Basidiomycota</taxon>
        <taxon>Agaricomycotina</taxon>
        <taxon>Agaricomycetes</taxon>
        <taxon>Agaricomycetidae</taxon>
        <taxon>Agaricales</taxon>
        <taxon>Marasmiineae</taxon>
        <taxon>Mycenaceae</taxon>
        <taxon>Mycena</taxon>
    </lineage>
</organism>